<reference evidence="2" key="1">
    <citation type="submission" date="2021-02" db="EMBL/GenBank/DDBJ databases">
        <title>Comparative genomics reveals that relaxation of natural selection precedes convergent phenotypic evolution of cavefish.</title>
        <authorList>
            <person name="Peng Z."/>
        </authorList>
    </citation>
    <scope>NUCLEOTIDE SEQUENCE</scope>
    <source>
        <tissue evidence="2">Muscle</tissue>
    </source>
</reference>
<evidence type="ECO:0000256" key="1">
    <source>
        <dbReference type="SAM" id="MobiDB-lite"/>
    </source>
</evidence>
<feature type="non-terminal residue" evidence="2">
    <location>
        <position position="608"/>
    </location>
</feature>
<feature type="compositionally biased region" description="Basic and acidic residues" evidence="1">
    <location>
        <begin position="572"/>
        <end position="583"/>
    </location>
</feature>
<gene>
    <name evidence="2" type="ORF">IRJ41_023461</name>
</gene>
<evidence type="ECO:0000313" key="2">
    <source>
        <dbReference type="EMBL" id="KAI7796411.1"/>
    </source>
</evidence>
<feature type="compositionally biased region" description="Basic and acidic residues" evidence="1">
    <location>
        <begin position="258"/>
        <end position="275"/>
    </location>
</feature>
<accession>A0A9W7WDY0</accession>
<protein>
    <submittedName>
        <fullName evidence="2">Uncharacterized protein</fullName>
    </submittedName>
</protein>
<feature type="compositionally biased region" description="Basic and acidic residues" evidence="1">
    <location>
        <begin position="55"/>
        <end position="65"/>
    </location>
</feature>
<dbReference type="EMBL" id="JAFHDT010000019">
    <property type="protein sequence ID" value="KAI7796411.1"/>
    <property type="molecule type" value="Genomic_DNA"/>
</dbReference>
<feature type="compositionally biased region" description="Polar residues" evidence="1">
    <location>
        <begin position="507"/>
        <end position="518"/>
    </location>
</feature>
<keyword evidence="3" id="KW-1185">Reference proteome</keyword>
<name>A0A9W7WDY0_TRIRA</name>
<feature type="region of interest" description="Disordered" evidence="1">
    <location>
        <begin position="188"/>
        <end position="275"/>
    </location>
</feature>
<dbReference type="Proteomes" id="UP001059041">
    <property type="component" value="Linkage Group LG19"/>
</dbReference>
<dbReference type="AlphaFoldDB" id="A0A9W7WDY0"/>
<feature type="region of interest" description="Disordered" evidence="1">
    <location>
        <begin position="1"/>
        <end position="95"/>
    </location>
</feature>
<feature type="compositionally biased region" description="Basic residues" evidence="1">
    <location>
        <begin position="245"/>
        <end position="257"/>
    </location>
</feature>
<comment type="caution">
    <text evidence="2">The sequence shown here is derived from an EMBL/GenBank/DDBJ whole genome shotgun (WGS) entry which is preliminary data.</text>
</comment>
<feature type="compositionally biased region" description="Low complexity" evidence="1">
    <location>
        <begin position="15"/>
        <end position="39"/>
    </location>
</feature>
<evidence type="ECO:0000313" key="3">
    <source>
        <dbReference type="Proteomes" id="UP001059041"/>
    </source>
</evidence>
<proteinExistence type="predicted"/>
<organism evidence="2 3">
    <name type="scientific">Triplophysa rosa</name>
    <name type="common">Cave loach</name>
    <dbReference type="NCBI Taxonomy" id="992332"/>
    <lineage>
        <taxon>Eukaryota</taxon>
        <taxon>Metazoa</taxon>
        <taxon>Chordata</taxon>
        <taxon>Craniata</taxon>
        <taxon>Vertebrata</taxon>
        <taxon>Euteleostomi</taxon>
        <taxon>Actinopterygii</taxon>
        <taxon>Neopterygii</taxon>
        <taxon>Teleostei</taxon>
        <taxon>Ostariophysi</taxon>
        <taxon>Cypriniformes</taxon>
        <taxon>Nemacheilidae</taxon>
        <taxon>Triplophysa</taxon>
    </lineage>
</organism>
<sequence length="608" mass="66890">RQESYTQSQRDKSESQAPPAAASAPITASPQPEASPEAPVTAASPPQLESSTETLDMKDPPKPESQEPPAAAAVSETAPGDAVDTFKVSNKAKRRMRKMRNSLKMQEAAGQETQMQEVSETLETDTSIEHLCELLGGLHLSSEPSAPATPSPVLELHHLVANSSGPFNRLKPLRPATFIFEFSPTFGFGPTQETDSQMSGPDVSMETPEIEEPRETPSPSEGQGAALEPLDHVRDVSSASPRASKAVKKTKRRMTKTKKTDLPQRQEETDPRETDAVEPLRELLDGLHLPSKPFATATPSPVPQLHRVTPFNSLRPLQPAKFIFKSSSEIKHFCPRVEDLHISSKPPATPSPVPELHHIGANSSTPFNRLKPLRPATFIYESPISEMEHLCQRLDDLHLSPTPPATPSSIPELHRLVEKSSGPFNKQRPLQPATFIYESPISEMEHLCQRLDDLHLSPKPPAWATPSSVPELHHLVANSSGPFNSLKPLRPATFFFELSPTFGFGQKLNSDSQMSGQEGSMERPETADPTATPSPSEFSDARVKQKETHLRNGGDGGMLEKLRKTRYGSFLEEDRRSRQEKSLPRQPGDDANGGWTMTDFAWIHDGRN</sequence>
<feature type="region of interest" description="Disordered" evidence="1">
    <location>
        <begin position="507"/>
        <end position="597"/>
    </location>
</feature>
<feature type="compositionally biased region" description="Basic and acidic residues" evidence="1">
    <location>
        <begin position="539"/>
        <end position="562"/>
    </location>
</feature>
<feature type="compositionally biased region" description="Basic and acidic residues" evidence="1">
    <location>
        <begin position="1"/>
        <end position="14"/>
    </location>
</feature>